<dbReference type="EMBL" id="NBIU01000005">
    <property type="protein sequence ID" value="PZT48641.1"/>
    <property type="molecule type" value="Genomic_DNA"/>
</dbReference>
<proteinExistence type="predicted"/>
<evidence type="ECO:0000313" key="1">
    <source>
        <dbReference type="EMBL" id="PZT48641.1"/>
    </source>
</evidence>
<sequence length="80" mass="9353">MLDINLYRILEERAKSCAYEYNSVRKYNLDIFEKHGFPVRINTLQGLFSLQDSMQENRKEFYFNDMFCGGGGDLAICITP</sequence>
<dbReference type="Proteomes" id="UP000249746">
    <property type="component" value="Unassembled WGS sequence"/>
</dbReference>
<evidence type="ECO:0000313" key="2">
    <source>
        <dbReference type="Proteomes" id="UP000249746"/>
    </source>
</evidence>
<accession>A0A2W6MXI4</accession>
<comment type="caution">
    <text evidence="1">The sequence shown here is derived from an EMBL/GenBank/DDBJ whole genome shotgun (WGS) entry which is preliminary data.</text>
</comment>
<keyword evidence="2" id="KW-1185">Reference proteome</keyword>
<protein>
    <submittedName>
        <fullName evidence="1">Uncharacterized protein</fullName>
    </submittedName>
</protein>
<dbReference type="RefSeq" id="WP_111229362.1">
    <property type="nucleotide sequence ID" value="NZ_NBIU01000005.1"/>
</dbReference>
<name>A0A2W6MXI4_9HELI</name>
<gene>
    <name evidence="1" type="ORF">B6S12_03120</name>
</gene>
<reference evidence="1 2" key="1">
    <citation type="submission" date="2017-03" db="EMBL/GenBank/DDBJ databases">
        <title>Genomic and clinical evidence uncovers the enterohepatic species Helicobacter valdiviensis as a potential human intestinal pathogen.</title>
        <authorList>
            <person name="Fresia P."/>
            <person name="Jara R."/>
            <person name="Sierra R."/>
            <person name="Ferres I."/>
            <person name="Greif G."/>
            <person name="Iraola G."/>
            <person name="Collado L."/>
        </authorList>
    </citation>
    <scope>NUCLEOTIDE SEQUENCE [LARGE SCALE GENOMIC DNA]</scope>
    <source>
        <strain evidence="1 2">WBE14</strain>
    </source>
</reference>
<dbReference type="AlphaFoldDB" id="A0A2W6MXI4"/>
<organism evidence="1 2">
    <name type="scientific">Helicobacter valdiviensis</name>
    <dbReference type="NCBI Taxonomy" id="1458358"/>
    <lineage>
        <taxon>Bacteria</taxon>
        <taxon>Pseudomonadati</taxon>
        <taxon>Campylobacterota</taxon>
        <taxon>Epsilonproteobacteria</taxon>
        <taxon>Campylobacterales</taxon>
        <taxon>Helicobacteraceae</taxon>
        <taxon>Helicobacter</taxon>
    </lineage>
</organism>